<evidence type="ECO:0000256" key="4">
    <source>
        <dbReference type="ARBA" id="ARBA00022679"/>
    </source>
</evidence>
<dbReference type="PANTHER" id="PTHR13693">
    <property type="entry name" value="CLASS II AMINOTRANSFERASE/8-AMINO-7-OXONONANOATE SYNTHASE"/>
    <property type="match status" value="1"/>
</dbReference>
<comment type="catalytic activity">
    <reaction evidence="6">
        <text>L-serine + hexadecanoyl-CoA + H(+) = 3-oxosphinganine + CO2 + CoA</text>
        <dbReference type="Rhea" id="RHEA:14761"/>
        <dbReference type="ChEBI" id="CHEBI:15378"/>
        <dbReference type="ChEBI" id="CHEBI:16526"/>
        <dbReference type="ChEBI" id="CHEBI:33384"/>
        <dbReference type="ChEBI" id="CHEBI:57287"/>
        <dbReference type="ChEBI" id="CHEBI:57379"/>
        <dbReference type="ChEBI" id="CHEBI:58299"/>
        <dbReference type="EC" id="2.3.1.50"/>
    </reaction>
</comment>
<evidence type="ECO:0000256" key="6">
    <source>
        <dbReference type="ARBA" id="ARBA00048528"/>
    </source>
</evidence>
<dbReference type="Gene3D" id="3.90.1150.10">
    <property type="entry name" value="Aspartate Aminotransferase, domain 1"/>
    <property type="match status" value="1"/>
</dbReference>
<evidence type="ECO:0000256" key="2">
    <source>
        <dbReference type="ARBA" id="ARBA00008392"/>
    </source>
</evidence>
<evidence type="ECO:0000313" key="9">
    <source>
        <dbReference type="EMBL" id="KIM24833.1"/>
    </source>
</evidence>
<keyword evidence="10" id="KW-1185">Reference proteome</keyword>
<evidence type="ECO:0000313" key="10">
    <source>
        <dbReference type="Proteomes" id="UP000054097"/>
    </source>
</evidence>
<feature type="domain" description="Aminotransferase class I/classII large" evidence="8">
    <location>
        <begin position="542"/>
        <end position="637"/>
    </location>
</feature>
<dbReference type="InterPro" id="IPR015421">
    <property type="entry name" value="PyrdxlP-dep_Trfase_major"/>
</dbReference>
<accession>A0A0C2WEF2</accession>
<dbReference type="PANTHER" id="PTHR13693:SF3">
    <property type="entry name" value="LD36009P"/>
    <property type="match status" value="1"/>
</dbReference>
<sequence length="671" mass="74011">MSSPIAHKSSSGSPSIFGKKKQSMPLLAAQYLQAVSHADSISRRSAPSTIASTTLTDIDGASTTGSTLADSSDERSDDWLTTPVVPPNSNQVFSTRHVEFGHCADERFRHVSQHVPGTEFAPHKEEDPPYYILLSTYLSYVILICIGHVRDFFGKRLRTKEYNHLMPSNGYAPLNSDFDSFYTRRLKLRLEDCFSLPVTLVPGRSIVLLDRESKDHNKSFTFTGTKTRALNVSSYNYLGFAQAQGGCADAVEEAIKRYGISTMGSRAEGGTADLHIQAEALVARFLGQEDAIIGSMGFATNSSTLPALVGKGCLVISDEFNHASIRVGLRLSGATLRTFKHNDIKHLERVLRESISQGQPRTHRPWKKILLVVEGLYSMEGSLVNLPKVIELKKRYKFYLYVDEAHSIGAMGPQGRGVANYFHVRPKDIDILMGTFTKSFGASGGYICGSKAVISALRQRVQGSSYAEAMTPAVLTQIMASMGSIMGIDCPEYHANLSISPFKDIPGVPTPSTPGFEHLAPAPPSSIPSWISLPRELRDGTEGRQRLQRLAFNARYLSRALQKLGFIVFGHDDSPIIPLLTFNPGKMPVFSRMMRERKVPIVVVIVGYPATPLVTSRIRFCLSAAHTKYDVDELLRACDEIGDVLDLKFNNEERWTIDEVIDRAIELVGSD</sequence>
<dbReference type="EMBL" id="KN824319">
    <property type="protein sequence ID" value="KIM24833.1"/>
    <property type="molecule type" value="Genomic_DNA"/>
</dbReference>
<dbReference type="GO" id="GO:0030170">
    <property type="term" value="F:pyridoxal phosphate binding"/>
    <property type="evidence" value="ECO:0007669"/>
    <property type="project" value="InterPro"/>
</dbReference>
<evidence type="ECO:0000256" key="5">
    <source>
        <dbReference type="ARBA" id="ARBA00022898"/>
    </source>
</evidence>
<evidence type="ECO:0000256" key="3">
    <source>
        <dbReference type="ARBA" id="ARBA00013220"/>
    </source>
</evidence>
<feature type="compositionally biased region" description="Polar residues" evidence="7">
    <location>
        <begin position="52"/>
        <end position="70"/>
    </location>
</feature>
<feature type="domain" description="Aminotransferase class I/classII large" evidence="8">
    <location>
        <begin position="230"/>
        <end position="479"/>
    </location>
</feature>
<dbReference type="GO" id="GO:0046512">
    <property type="term" value="P:sphingosine biosynthetic process"/>
    <property type="evidence" value="ECO:0007669"/>
    <property type="project" value="TreeGrafter"/>
</dbReference>
<dbReference type="InterPro" id="IPR015424">
    <property type="entry name" value="PyrdxlP-dep_Trfase"/>
</dbReference>
<comment type="cofactor">
    <cofactor evidence="1">
        <name>pyridoxal 5'-phosphate</name>
        <dbReference type="ChEBI" id="CHEBI:597326"/>
    </cofactor>
</comment>
<protein>
    <recommendedName>
        <fullName evidence="3">serine C-palmitoyltransferase</fullName>
        <ecNumber evidence="3">2.3.1.50</ecNumber>
    </recommendedName>
</protein>
<keyword evidence="5" id="KW-0663">Pyridoxal phosphate</keyword>
<dbReference type="InterPro" id="IPR015422">
    <property type="entry name" value="PyrdxlP-dep_Trfase_small"/>
</dbReference>
<dbReference type="CDD" id="cd06454">
    <property type="entry name" value="KBL_like"/>
    <property type="match status" value="1"/>
</dbReference>
<dbReference type="InterPro" id="IPR004839">
    <property type="entry name" value="Aminotransferase_I/II_large"/>
</dbReference>
<dbReference type="PROSITE" id="PS00599">
    <property type="entry name" value="AA_TRANSFER_CLASS_2"/>
    <property type="match status" value="1"/>
</dbReference>
<dbReference type="GO" id="GO:0016020">
    <property type="term" value="C:membrane"/>
    <property type="evidence" value="ECO:0007669"/>
    <property type="project" value="GOC"/>
</dbReference>
<reference evidence="9 10" key="1">
    <citation type="submission" date="2014-04" db="EMBL/GenBank/DDBJ databases">
        <authorList>
            <consortium name="DOE Joint Genome Institute"/>
            <person name="Kuo A."/>
            <person name="Zuccaro A."/>
            <person name="Kohler A."/>
            <person name="Nagy L.G."/>
            <person name="Floudas D."/>
            <person name="Copeland A."/>
            <person name="Barry K.W."/>
            <person name="Cichocki N."/>
            <person name="Veneault-Fourrey C."/>
            <person name="LaButti K."/>
            <person name="Lindquist E.A."/>
            <person name="Lipzen A."/>
            <person name="Lundell T."/>
            <person name="Morin E."/>
            <person name="Murat C."/>
            <person name="Sun H."/>
            <person name="Tunlid A."/>
            <person name="Henrissat B."/>
            <person name="Grigoriev I.V."/>
            <person name="Hibbett D.S."/>
            <person name="Martin F."/>
            <person name="Nordberg H.P."/>
            <person name="Cantor M.N."/>
            <person name="Hua S.X."/>
        </authorList>
    </citation>
    <scope>NUCLEOTIDE SEQUENCE [LARGE SCALE GENOMIC DNA]</scope>
    <source>
        <strain evidence="9 10">MAFF 305830</strain>
    </source>
</reference>
<feature type="region of interest" description="Disordered" evidence="7">
    <location>
        <begin position="52"/>
        <end position="84"/>
    </location>
</feature>
<dbReference type="InterPro" id="IPR050087">
    <property type="entry name" value="AON_synthase_class-II"/>
</dbReference>
<evidence type="ECO:0000256" key="1">
    <source>
        <dbReference type="ARBA" id="ARBA00001933"/>
    </source>
</evidence>
<dbReference type="GO" id="GO:0046513">
    <property type="term" value="P:ceramide biosynthetic process"/>
    <property type="evidence" value="ECO:0007669"/>
    <property type="project" value="TreeGrafter"/>
</dbReference>
<evidence type="ECO:0000259" key="8">
    <source>
        <dbReference type="Pfam" id="PF00155"/>
    </source>
</evidence>
<dbReference type="SUPFAM" id="SSF53383">
    <property type="entry name" value="PLP-dependent transferases"/>
    <property type="match status" value="1"/>
</dbReference>
<dbReference type="Proteomes" id="UP000054097">
    <property type="component" value="Unassembled WGS sequence"/>
</dbReference>
<organism evidence="9 10">
    <name type="scientific">Serendipita vermifera MAFF 305830</name>
    <dbReference type="NCBI Taxonomy" id="933852"/>
    <lineage>
        <taxon>Eukaryota</taxon>
        <taxon>Fungi</taxon>
        <taxon>Dikarya</taxon>
        <taxon>Basidiomycota</taxon>
        <taxon>Agaricomycotina</taxon>
        <taxon>Agaricomycetes</taxon>
        <taxon>Sebacinales</taxon>
        <taxon>Serendipitaceae</taxon>
        <taxon>Serendipita</taxon>
    </lineage>
</organism>
<comment type="similarity">
    <text evidence="2">Belongs to the class-II pyridoxal-phosphate-dependent aminotransferase family.</text>
</comment>
<dbReference type="InterPro" id="IPR001917">
    <property type="entry name" value="Aminotrans_II_pyridoxalP_BS"/>
</dbReference>
<dbReference type="AlphaFoldDB" id="A0A0C2WEF2"/>
<dbReference type="STRING" id="933852.A0A0C2WEF2"/>
<dbReference type="Pfam" id="PF00155">
    <property type="entry name" value="Aminotran_1_2"/>
    <property type="match status" value="2"/>
</dbReference>
<keyword evidence="4" id="KW-0808">Transferase</keyword>
<reference evidence="10" key="2">
    <citation type="submission" date="2015-01" db="EMBL/GenBank/DDBJ databases">
        <title>Evolutionary Origins and Diversification of the Mycorrhizal Mutualists.</title>
        <authorList>
            <consortium name="DOE Joint Genome Institute"/>
            <consortium name="Mycorrhizal Genomics Consortium"/>
            <person name="Kohler A."/>
            <person name="Kuo A."/>
            <person name="Nagy L.G."/>
            <person name="Floudas D."/>
            <person name="Copeland A."/>
            <person name="Barry K.W."/>
            <person name="Cichocki N."/>
            <person name="Veneault-Fourrey C."/>
            <person name="LaButti K."/>
            <person name="Lindquist E.A."/>
            <person name="Lipzen A."/>
            <person name="Lundell T."/>
            <person name="Morin E."/>
            <person name="Murat C."/>
            <person name="Riley R."/>
            <person name="Ohm R."/>
            <person name="Sun H."/>
            <person name="Tunlid A."/>
            <person name="Henrissat B."/>
            <person name="Grigoriev I.V."/>
            <person name="Hibbett D.S."/>
            <person name="Martin F."/>
        </authorList>
    </citation>
    <scope>NUCLEOTIDE SEQUENCE [LARGE SCALE GENOMIC DNA]</scope>
    <source>
        <strain evidence="10">MAFF 305830</strain>
    </source>
</reference>
<dbReference type="OrthoDB" id="65434at2759"/>
<gene>
    <name evidence="9" type="ORF">M408DRAFT_331508</name>
</gene>
<dbReference type="Gene3D" id="3.40.640.10">
    <property type="entry name" value="Type I PLP-dependent aspartate aminotransferase-like (Major domain)"/>
    <property type="match status" value="1"/>
</dbReference>
<dbReference type="GO" id="GO:0017059">
    <property type="term" value="C:serine palmitoyltransferase complex"/>
    <property type="evidence" value="ECO:0007669"/>
    <property type="project" value="TreeGrafter"/>
</dbReference>
<evidence type="ECO:0000256" key="7">
    <source>
        <dbReference type="SAM" id="MobiDB-lite"/>
    </source>
</evidence>
<proteinExistence type="inferred from homology"/>
<name>A0A0C2WEF2_SERVB</name>
<dbReference type="HOGENOM" id="CLU_015846_7_2_1"/>
<dbReference type="GO" id="GO:0004758">
    <property type="term" value="F:serine C-palmitoyltransferase activity"/>
    <property type="evidence" value="ECO:0007669"/>
    <property type="project" value="UniProtKB-EC"/>
</dbReference>
<dbReference type="EC" id="2.3.1.50" evidence="3"/>